<dbReference type="AlphaFoldDB" id="A9UZ34"/>
<evidence type="ECO:0000256" key="4">
    <source>
        <dbReference type="ARBA" id="ARBA00022741"/>
    </source>
</evidence>
<comment type="catalytic activity">
    <reaction evidence="8">
        <text>L-seryl-[protein] + ATP = O-phospho-L-seryl-[protein] + ADP + H(+)</text>
        <dbReference type="Rhea" id="RHEA:17989"/>
        <dbReference type="Rhea" id="RHEA-COMP:9863"/>
        <dbReference type="Rhea" id="RHEA-COMP:11604"/>
        <dbReference type="ChEBI" id="CHEBI:15378"/>
        <dbReference type="ChEBI" id="CHEBI:29999"/>
        <dbReference type="ChEBI" id="CHEBI:30616"/>
        <dbReference type="ChEBI" id="CHEBI:83421"/>
        <dbReference type="ChEBI" id="CHEBI:456216"/>
        <dbReference type="EC" id="2.7.11.1"/>
    </reaction>
</comment>
<keyword evidence="3" id="KW-0808">Transferase</keyword>
<keyword evidence="5" id="KW-0418">Kinase</keyword>
<dbReference type="InterPro" id="IPR050236">
    <property type="entry name" value="Ser_Thr_kinase_AGC"/>
</dbReference>
<dbReference type="STRING" id="81824.A9UZ34"/>
<organism evidence="10 11">
    <name type="scientific">Monosiga brevicollis</name>
    <name type="common">Choanoflagellate</name>
    <dbReference type="NCBI Taxonomy" id="81824"/>
    <lineage>
        <taxon>Eukaryota</taxon>
        <taxon>Choanoflagellata</taxon>
        <taxon>Craspedida</taxon>
        <taxon>Salpingoecidae</taxon>
        <taxon>Monosiga</taxon>
    </lineage>
</organism>
<dbReference type="PROSITE" id="PS50011">
    <property type="entry name" value="PROTEIN_KINASE_DOM"/>
    <property type="match status" value="1"/>
</dbReference>
<keyword evidence="4" id="KW-0547">Nucleotide-binding</keyword>
<evidence type="ECO:0000256" key="7">
    <source>
        <dbReference type="ARBA" id="ARBA00047899"/>
    </source>
</evidence>
<keyword evidence="2" id="KW-0723">Serine/threonine-protein kinase</keyword>
<dbReference type="EC" id="2.7.11.1" evidence="1"/>
<name>A9UZ34_MONBE</name>
<protein>
    <recommendedName>
        <fullName evidence="1">non-specific serine/threonine protein kinase</fullName>
        <ecNumber evidence="1">2.7.11.1</ecNumber>
    </recommendedName>
</protein>
<dbReference type="Pfam" id="PF00069">
    <property type="entry name" value="Pkinase"/>
    <property type="match status" value="1"/>
</dbReference>
<dbReference type="KEGG" id="mbr:MONBRDRAFT_32366"/>
<keyword evidence="6" id="KW-0067">ATP-binding</keyword>
<dbReference type="GO" id="GO:0004674">
    <property type="term" value="F:protein serine/threonine kinase activity"/>
    <property type="evidence" value="ECO:0000318"/>
    <property type="project" value="GO_Central"/>
</dbReference>
<dbReference type="RefSeq" id="XP_001745744.1">
    <property type="nucleotide sequence ID" value="XM_001745692.1"/>
</dbReference>
<evidence type="ECO:0000313" key="10">
    <source>
        <dbReference type="EMBL" id="EDQ89715.1"/>
    </source>
</evidence>
<dbReference type="GeneID" id="5890993"/>
<dbReference type="SMART" id="SM00220">
    <property type="entry name" value="S_TKc"/>
    <property type="match status" value="1"/>
</dbReference>
<dbReference type="Gene3D" id="1.10.510.10">
    <property type="entry name" value="Transferase(Phosphotransferase) domain 1"/>
    <property type="match status" value="1"/>
</dbReference>
<evidence type="ECO:0000256" key="2">
    <source>
        <dbReference type="ARBA" id="ARBA00022527"/>
    </source>
</evidence>
<evidence type="ECO:0000256" key="6">
    <source>
        <dbReference type="ARBA" id="ARBA00022840"/>
    </source>
</evidence>
<dbReference type="SUPFAM" id="SSF56112">
    <property type="entry name" value="Protein kinase-like (PK-like)"/>
    <property type="match status" value="1"/>
</dbReference>
<sequence length="292" mass="32371">MLDRLRDVPGVLQYENVFHTEPGVALVLPFYDLTLGRLCKIYERGLPEEMSWALILSVGQALASMHERNLIHLDVKPDNILLRRDGHIVLCDFGISIDMSSPPNFPVDGDGIYLAPEVLNETPTTAADAFSFGITLLEGSCPYLVGQPPIKENIRQDCFKDEYFWPEVSADLRDLIKALCASKAQHRLTLAAAVAKAQQHAGPHLQAAVIECIERGLSCVQSEQPHEPMSARLAGATRSILPHSPRGDHLAPPQDNDELNMSIISAEVTLPWMIRMIQSASLFSRKFMLARI</sequence>
<evidence type="ECO:0000256" key="5">
    <source>
        <dbReference type="ARBA" id="ARBA00022777"/>
    </source>
</evidence>
<dbReference type="PANTHER" id="PTHR24356">
    <property type="entry name" value="SERINE/THREONINE-PROTEIN KINASE"/>
    <property type="match status" value="1"/>
</dbReference>
<dbReference type="EMBL" id="CH991550">
    <property type="protein sequence ID" value="EDQ89715.1"/>
    <property type="molecule type" value="Genomic_DNA"/>
</dbReference>
<dbReference type="InterPro" id="IPR008271">
    <property type="entry name" value="Ser/Thr_kinase_AS"/>
</dbReference>
<dbReference type="GO" id="GO:0005524">
    <property type="term" value="F:ATP binding"/>
    <property type="evidence" value="ECO:0007669"/>
    <property type="project" value="UniProtKB-KW"/>
</dbReference>
<gene>
    <name evidence="10" type="ORF">MONBRDRAFT_32366</name>
</gene>
<keyword evidence="11" id="KW-1185">Reference proteome</keyword>
<proteinExistence type="predicted"/>
<dbReference type="InterPro" id="IPR000719">
    <property type="entry name" value="Prot_kinase_dom"/>
</dbReference>
<comment type="catalytic activity">
    <reaction evidence="7">
        <text>L-threonyl-[protein] + ATP = O-phospho-L-threonyl-[protein] + ADP + H(+)</text>
        <dbReference type="Rhea" id="RHEA:46608"/>
        <dbReference type="Rhea" id="RHEA-COMP:11060"/>
        <dbReference type="Rhea" id="RHEA-COMP:11605"/>
        <dbReference type="ChEBI" id="CHEBI:15378"/>
        <dbReference type="ChEBI" id="CHEBI:30013"/>
        <dbReference type="ChEBI" id="CHEBI:30616"/>
        <dbReference type="ChEBI" id="CHEBI:61977"/>
        <dbReference type="ChEBI" id="CHEBI:456216"/>
        <dbReference type="EC" id="2.7.11.1"/>
    </reaction>
</comment>
<dbReference type="PANTHER" id="PTHR24356:SF1">
    <property type="entry name" value="SERINE_THREONINE-PROTEIN KINASE GREATWALL"/>
    <property type="match status" value="1"/>
</dbReference>
<evidence type="ECO:0000313" key="11">
    <source>
        <dbReference type="Proteomes" id="UP000001357"/>
    </source>
</evidence>
<evidence type="ECO:0000256" key="8">
    <source>
        <dbReference type="ARBA" id="ARBA00048679"/>
    </source>
</evidence>
<evidence type="ECO:0000256" key="3">
    <source>
        <dbReference type="ARBA" id="ARBA00022679"/>
    </source>
</evidence>
<dbReference type="InParanoid" id="A9UZ34"/>
<dbReference type="PROSITE" id="PS00108">
    <property type="entry name" value="PROTEIN_KINASE_ST"/>
    <property type="match status" value="1"/>
</dbReference>
<feature type="domain" description="Protein kinase" evidence="9">
    <location>
        <begin position="1"/>
        <end position="205"/>
    </location>
</feature>
<dbReference type="InterPro" id="IPR011009">
    <property type="entry name" value="Kinase-like_dom_sf"/>
</dbReference>
<accession>A9UZ34</accession>
<reference evidence="10 11" key="1">
    <citation type="journal article" date="2008" name="Nature">
        <title>The genome of the choanoflagellate Monosiga brevicollis and the origin of metazoans.</title>
        <authorList>
            <consortium name="JGI Sequencing"/>
            <person name="King N."/>
            <person name="Westbrook M.J."/>
            <person name="Young S.L."/>
            <person name="Kuo A."/>
            <person name="Abedin M."/>
            <person name="Chapman J."/>
            <person name="Fairclough S."/>
            <person name="Hellsten U."/>
            <person name="Isogai Y."/>
            <person name="Letunic I."/>
            <person name="Marr M."/>
            <person name="Pincus D."/>
            <person name="Putnam N."/>
            <person name="Rokas A."/>
            <person name="Wright K.J."/>
            <person name="Zuzow R."/>
            <person name="Dirks W."/>
            <person name="Good M."/>
            <person name="Goodstein D."/>
            <person name="Lemons D."/>
            <person name="Li W."/>
            <person name="Lyons J.B."/>
            <person name="Morris A."/>
            <person name="Nichols S."/>
            <person name="Richter D.J."/>
            <person name="Salamov A."/>
            <person name="Bork P."/>
            <person name="Lim W.A."/>
            <person name="Manning G."/>
            <person name="Miller W.T."/>
            <person name="McGinnis W."/>
            <person name="Shapiro H."/>
            <person name="Tjian R."/>
            <person name="Grigoriev I.V."/>
            <person name="Rokhsar D."/>
        </authorList>
    </citation>
    <scope>NUCLEOTIDE SEQUENCE [LARGE SCALE GENOMIC DNA]</scope>
    <source>
        <strain evidence="11">MX1 / ATCC 50154</strain>
    </source>
</reference>
<evidence type="ECO:0000256" key="1">
    <source>
        <dbReference type="ARBA" id="ARBA00012513"/>
    </source>
</evidence>
<dbReference type="Proteomes" id="UP000001357">
    <property type="component" value="Unassembled WGS sequence"/>
</dbReference>
<dbReference type="eggNOG" id="KOG0601">
    <property type="taxonomic scope" value="Eukaryota"/>
</dbReference>
<evidence type="ECO:0000259" key="9">
    <source>
        <dbReference type="PROSITE" id="PS50011"/>
    </source>
</evidence>